<dbReference type="InterPro" id="IPR045864">
    <property type="entry name" value="aa-tRNA-synth_II/BPL/LPL"/>
</dbReference>
<dbReference type="InterPro" id="IPR004525">
    <property type="entry name" value="EpmA"/>
</dbReference>
<protein>
    <submittedName>
        <fullName evidence="5">Elongation factor P--(R)-beta-lysine ligase</fullName>
    </submittedName>
    <submittedName>
        <fullName evidence="6">Lysyl-tRNA synthetase, class 2</fullName>
    </submittedName>
</protein>
<dbReference type="InterPro" id="IPR004364">
    <property type="entry name" value="Aa-tRNA-synt_II"/>
</dbReference>
<dbReference type="GO" id="GO:0006430">
    <property type="term" value="P:lysyl-tRNA aminoacylation"/>
    <property type="evidence" value="ECO:0007669"/>
    <property type="project" value="InterPro"/>
</dbReference>
<keyword evidence="3" id="KW-0067">ATP-binding</keyword>
<keyword evidence="2" id="KW-0547">Nucleotide-binding</keyword>
<evidence type="ECO:0000313" key="5">
    <source>
        <dbReference type="EMBL" id="KQK27922.1"/>
    </source>
</evidence>
<dbReference type="PANTHER" id="PTHR42918">
    <property type="entry name" value="LYSYL-TRNA SYNTHETASE"/>
    <property type="match status" value="1"/>
</dbReference>
<sequence>MSSSPTPFWRPDVHADRRPALLARGRIKAALRRWFEARGFTEVEAAILQLSPGNETHLHGFGTTLIDNAAESHPYYLHTSPEFAAKKLLAAGETRIFDFARVFRNRERTALHHPEFTMLEWYRAGEDYEVLMQDCAALLAEAARVAGATTLRWRDAEADPFADPERLTLHDAFARHAGIDLLSTVSPEGTVDRAALAGQAVAAGIRLAEDDNWSDIFSRVLSERIEPHLGRGRATILCEYPISEAALARPKPGDPRVAERFELYACGVELANAFGELTDPAEQRRRFEADMDEKERIYGERYPVDADFLAALALMPAASGIALGFDRLVMLCVGARWIEDVLWTPVAEPGRGSS</sequence>
<evidence type="ECO:0000313" key="7">
    <source>
        <dbReference type="Proteomes" id="UP000051562"/>
    </source>
</evidence>
<dbReference type="EMBL" id="LMAR01000086">
    <property type="protein sequence ID" value="KQK27922.1"/>
    <property type="molecule type" value="Genomic_DNA"/>
</dbReference>
<dbReference type="GO" id="GO:0004824">
    <property type="term" value="F:lysine-tRNA ligase activity"/>
    <property type="evidence" value="ECO:0007669"/>
    <property type="project" value="InterPro"/>
</dbReference>
<dbReference type="OrthoDB" id="9801152at2"/>
<dbReference type="Proteomes" id="UP000051562">
    <property type="component" value="Unassembled WGS sequence"/>
</dbReference>
<proteinExistence type="predicted"/>
<keyword evidence="1 5" id="KW-0436">Ligase</keyword>
<dbReference type="InterPro" id="IPR006195">
    <property type="entry name" value="aa-tRNA-synth_II"/>
</dbReference>
<reference evidence="5 7" key="1">
    <citation type="submission" date="2015-10" db="EMBL/GenBank/DDBJ databases">
        <title>Draft genome of Bosea thiooxidans.</title>
        <authorList>
            <person name="Wang X."/>
        </authorList>
    </citation>
    <scope>NUCLEOTIDE SEQUENCE [LARGE SCALE GENOMIC DNA]</scope>
    <source>
        <strain evidence="5 7">CGMCC 9174</strain>
    </source>
</reference>
<evidence type="ECO:0000256" key="3">
    <source>
        <dbReference type="ARBA" id="ARBA00022840"/>
    </source>
</evidence>
<feature type="domain" description="Aminoacyl-transfer RNA synthetases class-II family profile" evidence="4">
    <location>
        <begin position="26"/>
        <end position="345"/>
    </location>
</feature>
<dbReference type="InterPro" id="IPR018149">
    <property type="entry name" value="Lys-tRNA-synth_II_C"/>
</dbReference>
<evidence type="ECO:0000259" key="4">
    <source>
        <dbReference type="PROSITE" id="PS50862"/>
    </source>
</evidence>
<name>A0A0Q3SR30_9HYPH</name>
<dbReference type="Pfam" id="PF00152">
    <property type="entry name" value="tRNA-synt_2"/>
    <property type="match status" value="1"/>
</dbReference>
<dbReference type="Proteomes" id="UP000190130">
    <property type="component" value="Unassembled WGS sequence"/>
</dbReference>
<gene>
    <name evidence="5" type="ORF">ARD30_24370</name>
    <name evidence="6" type="ORF">SAMN05660750_02025</name>
</gene>
<dbReference type="GO" id="GO:0000049">
    <property type="term" value="F:tRNA binding"/>
    <property type="evidence" value="ECO:0007669"/>
    <property type="project" value="TreeGrafter"/>
</dbReference>
<dbReference type="GO" id="GO:0005524">
    <property type="term" value="F:ATP binding"/>
    <property type="evidence" value="ECO:0007669"/>
    <property type="project" value="UniProtKB-KW"/>
</dbReference>
<keyword evidence="5" id="KW-0648">Protein biosynthesis</keyword>
<evidence type="ECO:0000256" key="2">
    <source>
        <dbReference type="ARBA" id="ARBA00022741"/>
    </source>
</evidence>
<dbReference type="NCBIfam" id="TIGR00462">
    <property type="entry name" value="genX"/>
    <property type="match status" value="1"/>
</dbReference>
<keyword evidence="7" id="KW-1185">Reference proteome</keyword>
<dbReference type="PRINTS" id="PR00982">
    <property type="entry name" value="TRNASYNTHLYS"/>
</dbReference>
<dbReference type="STRING" id="53254.SAMN05660750_02025"/>
<dbReference type="PROSITE" id="PS50862">
    <property type="entry name" value="AA_TRNA_LIGASE_II"/>
    <property type="match status" value="1"/>
</dbReference>
<dbReference type="Gene3D" id="3.30.930.10">
    <property type="entry name" value="Bira Bifunctional Protein, Domain 2"/>
    <property type="match status" value="1"/>
</dbReference>
<dbReference type="GO" id="GO:0003746">
    <property type="term" value="F:translation elongation factor activity"/>
    <property type="evidence" value="ECO:0007669"/>
    <property type="project" value="UniProtKB-KW"/>
</dbReference>
<dbReference type="EMBL" id="FUYX01000004">
    <property type="protein sequence ID" value="SKB71223.1"/>
    <property type="molecule type" value="Genomic_DNA"/>
</dbReference>
<keyword evidence="6" id="KW-0030">Aminoacyl-tRNA synthetase</keyword>
<evidence type="ECO:0000313" key="6">
    <source>
        <dbReference type="EMBL" id="SKB71223.1"/>
    </source>
</evidence>
<reference evidence="6 8" key="2">
    <citation type="submission" date="2017-02" db="EMBL/GenBank/DDBJ databases">
        <authorList>
            <person name="Peterson S.W."/>
        </authorList>
    </citation>
    <scope>NUCLEOTIDE SEQUENCE [LARGE SCALE GENOMIC DNA]</scope>
    <source>
        <strain evidence="6 8">DSM 9653</strain>
    </source>
</reference>
<dbReference type="RefSeq" id="WP_055730772.1">
    <property type="nucleotide sequence ID" value="NZ_FUYX01000004.1"/>
</dbReference>
<accession>A0A0Q3SR30</accession>
<evidence type="ECO:0000256" key="1">
    <source>
        <dbReference type="ARBA" id="ARBA00022598"/>
    </source>
</evidence>
<dbReference type="SUPFAM" id="SSF55681">
    <property type="entry name" value="Class II aaRS and biotin synthetases"/>
    <property type="match status" value="1"/>
</dbReference>
<evidence type="ECO:0000313" key="8">
    <source>
        <dbReference type="Proteomes" id="UP000190130"/>
    </source>
</evidence>
<dbReference type="AlphaFoldDB" id="A0A0Q3SR30"/>
<dbReference type="GO" id="GO:0005829">
    <property type="term" value="C:cytosol"/>
    <property type="evidence" value="ECO:0007669"/>
    <property type="project" value="TreeGrafter"/>
</dbReference>
<dbReference type="PANTHER" id="PTHR42918:SF6">
    <property type="entry name" value="ELONGATION FACTOR P--(R)-BETA-LYSINE LIGASE"/>
    <property type="match status" value="1"/>
</dbReference>
<dbReference type="NCBIfam" id="NF006828">
    <property type="entry name" value="PRK09350.1"/>
    <property type="match status" value="1"/>
</dbReference>
<keyword evidence="5" id="KW-0251">Elongation factor</keyword>
<organism evidence="5 7">
    <name type="scientific">Bosea thiooxidans</name>
    <dbReference type="NCBI Taxonomy" id="53254"/>
    <lineage>
        <taxon>Bacteria</taxon>
        <taxon>Pseudomonadati</taxon>
        <taxon>Pseudomonadota</taxon>
        <taxon>Alphaproteobacteria</taxon>
        <taxon>Hyphomicrobiales</taxon>
        <taxon>Boseaceae</taxon>
        <taxon>Bosea</taxon>
    </lineage>
</organism>